<reference evidence="10 11" key="1">
    <citation type="submission" date="2019-07" db="EMBL/GenBank/DDBJ databases">
        <title>Pseudomonas mangiferae sp. nov., isolated from bark of mango tree in Thailand.</title>
        <authorList>
            <person name="Srisuk N."/>
            <person name="Anurat P."/>
        </authorList>
    </citation>
    <scope>NUCLEOTIDE SEQUENCE [LARGE SCALE GENOMIC DNA]</scope>
    <source>
        <strain evidence="10 11">DMKU_BBB3-04</strain>
    </source>
</reference>
<dbReference type="PANTHER" id="PTHR11358">
    <property type="entry name" value="ARGINASE/AGMATINASE"/>
    <property type="match status" value="1"/>
</dbReference>
<protein>
    <recommendedName>
        <fullName evidence="5 6">Formimidoylglutamase</fullName>
        <ecNumber evidence="5 6">3.5.3.8</ecNumber>
    </recommendedName>
    <alternativeName>
        <fullName evidence="5">Formiminoglutamase</fullName>
    </alternativeName>
    <alternativeName>
        <fullName evidence="5">Formiminoglutamate hydrolase</fullName>
    </alternativeName>
</protein>
<feature type="binding site" evidence="5 7">
    <location>
        <position position="233"/>
    </location>
    <ligand>
        <name>Mn(2+)</name>
        <dbReference type="ChEBI" id="CHEBI:29035"/>
        <label>1</label>
    </ligand>
</feature>
<evidence type="ECO:0000256" key="5">
    <source>
        <dbReference type="HAMAP-Rule" id="MF_00737"/>
    </source>
</evidence>
<dbReference type="EMBL" id="VJOY01000007">
    <property type="protein sequence ID" value="TRX74753.1"/>
    <property type="molecule type" value="Genomic_DNA"/>
</dbReference>
<dbReference type="PANTHER" id="PTHR11358:SF35">
    <property type="entry name" value="FORMIMIDOYLGLUTAMASE"/>
    <property type="match status" value="1"/>
</dbReference>
<dbReference type="InterPro" id="IPR005923">
    <property type="entry name" value="HutG"/>
</dbReference>
<dbReference type="OrthoDB" id="9789727at2"/>
<feature type="binding site" evidence="5">
    <location>
        <position position="142"/>
    </location>
    <ligand>
        <name>Mn(2+)</name>
        <dbReference type="ChEBI" id="CHEBI:29035"/>
        <label>2</label>
    </ligand>
</feature>
<feature type="binding site" evidence="5">
    <location>
        <position position="233"/>
    </location>
    <ligand>
        <name>Mn(2+)</name>
        <dbReference type="ChEBI" id="CHEBI:29035"/>
        <label>2</label>
    </ligand>
</feature>
<organism evidence="10 11">
    <name type="scientific">Pseudomonas mangiferae</name>
    <dbReference type="NCBI Taxonomy" id="2593654"/>
    <lineage>
        <taxon>Bacteria</taxon>
        <taxon>Pseudomonadati</taxon>
        <taxon>Pseudomonadota</taxon>
        <taxon>Gammaproteobacteria</taxon>
        <taxon>Pseudomonadales</taxon>
        <taxon>Pseudomonadaceae</taxon>
        <taxon>Pseudomonas</taxon>
    </lineage>
</organism>
<feature type="binding site" evidence="5 7">
    <location>
        <position position="142"/>
    </location>
    <ligand>
        <name>Mn(2+)</name>
        <dbReference type="ChEBI" id="CHEBI:29035"/>
        <label>1</label>
    </ligand>
</feature>
<evidence type="ECO:0000256" key="4">
    <source>
        <dbReference type="ARBA" id="ARBA00023211"/>
    </source>
</evidence>
<keyword evidence="1 5" id="KW-0479">Metal-binding</keyword>
<dbReference type="PROSITE" id="PS51409">
    <property type="entry name" value="ARGINASE_2"/>
    <property type="match status" value="1"/>
</dbReference>
<dbReference type="HAMAP" id="MF_00737">
    <property type="entry name" value="Formimidoylglutam"/>
    <property type="match status" value="1"/>
</dbReference>
<keyword evidence="4 5" id="KW-0464">Manganese</keyword>
<dbReference type="PIRSF" id="PIRSF036979">
    <property type="entry name" value="Arginase"/>
    <property type="match status" value="1"/>
</dbReference>
<keyword evidence="3 5" id="KW-0369">Histidine metabolism</keyword>
<dbReference type="GO" id="GO:0033389">
    <property type="term" value="P:putrescine biosynthetic process from arginine, via agmatine"/>
    <property type="evidence" value="ECO:0007669"/>
    <property type="project" value="TreeGrafter"/>
</dbReference>
<dbReference type="AlphaFoldDB" id="A0A553GZ40"/>
<evidence type="ECO:0000256" key="7">
    <source>
        <dbReference type="PIRSR" id="PIRSR036979-1"/>
    </source>
</evidence>
<dbReference type="PROSITE" id="PS01053">
    <property type="entry name" value="ARGINASE_1"/>
    <property type="match status" value="1"/>
</dbReference>
<keyword evidence="11" id="KW-1185">Reference proteome</keyword>
<evidence type="ECO:0000256" key="1">
    <source>
        <dbReference type="ARBA" id="ARBA00022723"/>
    </source>
</evidence>
<evidence type="ECO:0000313" key="11">
    <source>
        <dbReference type="Proteomes" id="UP000315235"/>
    </source>
</evidence>
<sequence length="302" mass="32041">MSLWQGRVDADEGPRARRWHQCVQPFAAGVEPGVALLGFACDEGVRRNQGRIGAAAGPRVLRQALANLAWHGTRPVYDAGDVACPGDDLEGAQAALAQRVASLMGASQLPLLLGGGHETAWGSFQGLVAARPSARIGILNLDAHFDLRRAARASSGTPFAQMADWQQARGHAFDYLCLGIAEPANSAALFDTAAALGVDWTLDEAIDDARLPALLARVEAFCARVDAVQLSIDLDVLPAAIMPAVSAPAARGVALAHIEAILERVRASGRLALAELVEFNPRYDIDNHGARCAARLLWRLAR</sequence>
<dbReference type="GO" id="GO:0019556">
    <property type="term" value="P:L-histidine catabolic process to glutamate and formamide"/>
    <property type="evidence" value="ECO:0007669"/>
    <property type="project" value="UniProtKB-UniRule"/>
</dbReference>
<evidence type="ECO:0000256" key="3">
    <source>
        <dbReference type="ARBA" id="ARBA00022808"/>
    </source>
</evidence>
<keyword evidence="2 5" id="KW-0378">Hydrolase</keyword>
<dbReference type="Gene3D" id="3.40.800.10">
    <property type="entry name" value="Ureohydrolase domain"/>
    <property type="match status" value="1"/>
</dbReference>
<comment type="cofactor">
    <cofactor evidence="5 7">
        <name>Mn(2+)</name>
        <dbReference type="ChEBI" id="CHEBI:29035"/>
    </cofactor>
    <text evidence="5 7">Binds 2 manganese ions per subunit.</text>
</comment>
<dbReference type="NCBIfam" id="TIGR01227">
    <property type="entry name" value="hutG"/>
    <property type="match status" value="1"/>
</dbReference>
<evidence type="ECO:0000256" key="8">
    <source>
        <dbReference type="PROSITE-ProRule" id="PRU00742"/>
    </source>
</evidence>
<dbReference type="GO" id="GO:0008783">
    <property type="term" value="F:agmatinase activity"/>
    <property type="evidence" value="ECO:0007669"/>
    <property type="project" value="TreeGrafter"/>
</dbReference>
<evidence type="ECO:0000256" key="9">
    <source>
        <dbReference type="RuleBase" id="RU003684"/>
    </source>
</evidence>
<dbReference type="InterPro" id="IPR020855">
    <property type="entry name" value="Ureohydrolase_Mn_BS"/>
</dbReference>
<comment type="similarity">
    <text evidence="5 8 9">Belongs to the arginase family.</text>
</comment>
<feature type="binding site" evidence="5 7">
    <location>
        <position position="117"/>
    </location>
    <ligand>
        <name>Mn(2+)</name>
        <dbReference type="ChEBI" id="CHEBI:29035"/>
        <label>1</label>
    </ligand>
</feature>
<comment type="function">
    <text evidence="5">Catalyzes the conversion of N-formimidoyl-L-glutamate to L-glutamate and formamide.</text>
</comment>
<dbReference type="Proteomes" id="UP000315235">
    <property type="component" value="Unassembled WGS sequence"/>
</dbReference>
<feature type="binding site" evidence="5">
    <location>
        <position position="144"/>
    </location>
    <ligand>
        <name>Mn(2+)</name>
        <dbReference type="ChEBI" id="CHEBI:29035"/>
        <label>2</label>
    </ligand>
</feature>
<feature type="binding site" evidence="7">
    <location>
        <position position="144"/>
    </location>
    <ligand>
        <name>Mn(2+)</name>
        <dbReference type="ChEBI" id="CHEBI:29035"/>
        <label>1</label>
    </ligand>
</feature>
<comment type="caution">
    <text evidence="10">The sequence shown here is derived from an EMBL/GenBank/DDBJ whole genome shotgun (WGS) entry which is preliminary data.</text>
</comment>
<dbReference type="GO" id="GO:0030145">
    <property type="term" value="F:manganese ion binding"/>
    <property type="evidence" value="ECO:0007669"/>
    <property type="project" value="UniProtKB-UniRule"/>
</dbReference>
<evidence type="ECO:0000256" key="2">
    <source>
        <dbReference type="ARBA" id="ARBA00022801"/>
    </source>
</evidence>
<gene>
    <name evidence="10" type="primary">hutG</name>
    <name evidence="10" type="ORF">FM069_10900</name>
</gene>
<dbReference type="UniPathway" id="UPA00379">
    <property type="reaction ID" value="UER00552"/>
</dbReference>
<feature type="binding site" evidence="5 7">
    <location>
        <position position="146"/>
    </location>
    <ligand>
        <name>Mn(2+)</name>
        <dbReference type="ChEBI" id="CHEBI:29035"/>
        <label>1</label>
    </ligand>
</feature>
<dbReference type="InterPro" id="IPR023696">
    <property type="entry name" value="Ureohydrolase_dom_sf"/>
</dbReference>
<dbReference type="Pfam" id="PF00491">
    <property type="entry name" value="Arginase"/>
    <property type="match status" value="1"/>
</dbReference>
<accession>A0A553GZ40</accession>
<feature type="binding site" evidence="5">
    <location>
        <position position="235"/>
    </location>
    <ligand>
        <name>Mn(2+)</name>
        <dbReference type="ChEBI" id="CHEBI:29035"/>
        <label>2</label>
    </ligand>
</feature>
<evidence type="ECO:0000313" key="10">
    <source>
        <dbReference type="EMBL" id="TRX74753.1"/>
    </source>
</evidence>
<feature type="binding site" evidence="7">
    <location>
        <position position="235"/>
    </location>
    <ligand>
        <name>Mn(2+)</name>
        <dbReference type="ChEBI" id="CHEBI:29035"/>
        <label>1</label>
    </ligand>
</feature>
<dbReference type="EC" id="3.5.3.8" evidence="5 6"/>
<dbReference type="PRINTS" id="PR00116">
    <property type="entry name" value="ARGINASE"/>
</dbReference>
<dbReference type="InterPro" id="IPR006035">
    <property type="entry name" value="Ureohydrolase"/>
</dbReference>
<comment type="pathway">
    <text evidence="5">Amino-acid degradation; L-histidine degradation into L-glutamate; L-glutamate from N-formimidoyl-L-glutamate (hydrolase route): step 1/1.</text>
</comment>
<name>A0A553GZ40_9PSED</name>
<comment type="catalytic activity">
    <reaction evidence="5">
        <text>N-formimidoyl-L-glutamate + H2O = formamide + L-glutamate</text>
        <dbReference type="Rhea" id="RHEA:22492"/>
        <dbReference type="ChEBI" id="CHEBI:15377"/>
        <dbReference type="ChEBI" id="CHEBI:16397"/>
        <dbReference type="ChEBI" id="CHEBI:29985"/>
        <dbReference type="ChEBI" id="CHEBI:58928"/>
        <dbReference type="EC" id="3.5.3.8"/>
    </reaction>
</comment>
<proteinExistence type="inferred from homology"/>
<dbReference type="GO" id="GO:0050415">
    <property type="term" value="F:formimidoylglutamase activity"/>
    <property type="evidence" value="ECO:0007669"/>
    <property type="project" value="UniProtKB-UniRule"/>
</dbReference>
<dbReference type="GO" id="GO:0019557">
    <property type="term" value="P:L-histidine catabolic process to glutamate and formate"/>
    <property type="evidence" value="ECO:0007669"/>
    <property type="project" value="UniProtKB-UniPathway"/>
</dbReference>
<evidence type="ECO:0000256" key="6">
    <source>
        <dbReference type="NCBIfam" id="TIGR01227"/>
    </source>
</evidence>
<dbReference type="SUPFAM" id="SSF52768">
    <property type="entry name" value="Arginase/deacetylase"/>
    <property type="match status" value="1"/>
</dbReference>
<dbReference type="CDD" id="cd09988">
    <property type="entry name" value="Formimidoylglutamase"/>
    <property type="match status" value="1"/>
</dbReference>